<gene>
    <name evidence="3" type="ORF">SAMN05192545_0196</name>
</gene>
<reference evidence="3 4" key="1">
    <citation type="submission" date="2016-10" db="EMBL/GenBank/DDBJ databases">
        <authorList>
            <person name="Varghese N."/>
            <person name="Submissions S."/>
        </authorList>
    </citation>
    <scope>NUCLEOTIDE SEQUENCE [LARGE SCALE GENOMIC DNA]</scope>
    <source>
        <strain evidence="3 4">MAR_2009_60</strain>
    </source>
</reference>
<evidence type="ECO:0008006" key="5">
    <source>
        <dbReference type="Google" id="ProtNLM"/>
    </source>
</evidence>
<feature type="compositionally biased region" description="Basic and acidic residues" evidence="1">
    <location>
        <begin position="115"/>
        <end position="139"/>
    </location>
</feature>
<name>A0ABY0TZJ0_9FLAO</name>
<keyword evidence="4" id="KW-1185">Reference proteome</keyword>
<dbReference type="Gene3D" id="1.20.120.1490">
    <property type="match status" value="1"/>
</dbReference>
<dbReference type="Proteomes" id="UP000199574">
    <property type="component" value="Chromosome I"/>
</dbReference>
<keyword evidence="2" id="KW-0732">Signal</keyword>
<dbReference type="EMBL" id="LT629754">
    <property type="protein sequence ID" value="SDR81242.1"/>
    <property type="molecule type" value="Genomic_DNA"/>
</dbReference>
<sequence length="160" mass="18663">MSKQQIHKKINMKKLVMAILIMAGITATAQDHQRKGKRGDMKDLTPEQVATIQTKKMTLALDLNESQQGKIKAILTEDATARKTKMEERKAQKEEGKKVLTAEEKYAMQNERLDHQIARKEQMKSILDDEQYEKWEKMDHRRKMRGKNNEGRKGKRSARQ</sequence>
<organism evidence="3 4">
    <name type="scientific">Maribacter dokdonensis</name>
    <dbReference type="NCBI Taxonomy" id="320912"/>
    <lineage>
        <taxon>Bacteria</taxon>
        <taxon>Pseudomonadati</taxon>
        <taxon>Bacteroidota</taxon>
        <taxon>Flavobacteriia</taxon>
        <taxon>Flavobacteriales</taxon>
        <taxon>Flavobacteriaceae</taxon>
        <taxon>Maribacter</taxon>
    </lineage>
</organism>
<evidence type="ECO:0000313" key="4">
    <source>
        <dbReference type="Proteomes" id="UP000199574"/>
    </source>
</evidence>
<feature type="chain" id="PRO_5045777789" description="DUF4890 domain-containing protein" evidence="2">
    <location>
        <begin position="30"/>
        <end position="160"/>
    </location>
</feature>
<evidence type="ECO:0000256" key="2">
    <source>
        <dbReference type="SAM" id="SignalP"/>
    </source>
</evidence>
<evidence type="ECO:0000256" key="1">
    <source>
        <dbReference type="SAM" id="MobiDB-lite"/>
    </source>
</evidence>
<proteinExistence type="predicted"/>
<accession>A0ABY0TZJ0</accession>
<protein>
    <recommendedName>
        <fullName evidence="5">DUF4890 domain-containing protein</fullName>
    </recommendedName>
</protein>
<evidence type="ECO:0000313" key="3">
    <source>
        <dbReference type="EMBL" id="SDR81242.1"/>
    </source>
</evidence>
<feature type="region of interest" description="Disordered" evidence="1">
    <location>
        <begin position="115"/>
        <end position="160"/>
    </location>
</feature>
<feature type="signal peptide" evidence="2">
    <location>
        <begin position="1"/>
        <end position="29"/>
    </location>
</feature>